<feature type="region of interest" description="Disordered" evidence="1">
    <location>
        <begin position="1"/>
        <end position="99"/>
    </location>
</feature>
<keyword evidence="3" id="KW-0378">Hydrolase</keyword>
<dbReference type="GO" id="GO:0006508">
    <property type="term" value="P:proteolysis"/>
    <property type="evidence" value="ECO:0007669"/>
    <property type="project" value="UniProtKB-KW"/>
</dbReference>
<dbReference type="InterPro" id="IPR001254">
    <property type="entry name" value="Trypsin_dom"/>
</dbReference>
<reference evidence="3 4" key="1">
    <citation type="journal article" date="2015" name="Nat. Commun.">
        <title>Outbred genome sequencing and CRISPR/Cas9 gene editing in butterflies.</title>
        <authorList>
            <person name="Li X."/>
            <person name="Fan D."/>
            <person name="Zhang W."/>
            <person name="Liu G."/>
            <person name="Zhang L."/>
            <person name="Zhao L."/>
            <person name="Fang X."/>
            <person name="Chen L."/>
            <person name="Dong Y."/>
            <person name="Chen Y."/>
            <person name="Ding Y."/>
            <person name="Zhao R."/>
            <person name="Feng M."/>
            <person name="Zhu Y."/>
            <person name="Feng Y."/>
            <person name="Jiang X."/>
            <person name="Zhu D."/>
            <person name="Xiang H."/>
            <person name="Feng X."/>
            <person name="Li S."/>
            <person name="Wang J."/>
            <person name="Zhang G."/>
            <person name="Kronforst M.R."/>
            <person name="Wang W."/>
        </authorList>
    </citation>
    <scope>NUCLEOTIDE SEQUENCE [LARGE SCALE GENOMIC DNA]</scope>
    <source>
        <strain evidence="3">Ya'a_city_454_Pm</strain>
        <tissue evidence="3">Whole body</tissue>
    </source>
</reference>
<dbReference type="InterPro" id="IPR051333">
    <property type="entry name" value="CLIP_Serine_Protease"/>
</dbReference>
<evidence type="ECO:0000313" key="4">
    <source>
        <dbReference type="Proteomes" id="UP000053240"/>
    </source>
</evidence>
<dbReference type="InterPro" id="IPR018114">
    <property type="entry name" value="TRYPSIN_HIS"/>
</dbReference>
<name>A0A0N1PHL1_PAPMA</name>
<feature type="domain" description="Peptidase S1" evidence="2">
    <location>
        <begin position="206"/>
        <end position="277"/>
    </location>
</feature>
<dbReference type="InParanoid" id="A0A0N1PHL1"/>
<gene>
    <name evidence="3" type="ORF">RR48_02228</name>
</gene>
<dbReference type="Pfam" id="PF00089">
    <property type="entry name" value="Trypsin"/>
    <property type="match status" value="1"/>
</dbReference>
<dbReference type="PANTHER" id="PTHR24260:SF147">
    <property type="entry name" value="EG:BACR7A4.3 PROTEIN-RELATED"/>
    <property type="match status" value="1"/>
</dbReference>
<proteinExistence type="predicted"/>
<keyword evidence="4" id="KW-1185">Reference proteome</keyword>
<dbReference type="InterPro" id="IPR009003">
    <property type="entry name" value="Peptidase_S1_PA"/>
</dbReference>
<dbReference type="Proteomes" id="UP000053240">
    <property type="component" value="Unassembled WGS sequence"/>
</dbReference>
<evidence type="ECO:0000256" key="1">
    <source>
        <dbReference type="SAM" id="MobiDB-lite"/>
    </source>
</evidence>
<dbReference type="GO" id="GO:0004252">
    <property type="term" value="F:serine-type endopeptidase activity"/>
    <property type="evidence" value="ECO:0007669"/>
    <property type="project" value="InterPro"/>
</dbReference>
<feature type="compositionally biased region" description="Basic and acidic residues" evidence="1">
    <location>
        <begin position="38"/>
        <end position="52"/>
    </location>
</feature>
<dbReference type="InterPro" id="IPR043504">
    <property type="entry name" value="Peptidase_S1_PA_chymotrypsin"/>
</dbReference>
<dbReference type="SUPFAM" id="SSF50494">
    <property type="entry name" value="Trypsin-like serine proteases"/>
    <property type="match status" value="1"/>
</dbReference>
<keyword evidence="3" id="KW-0645">Protease</keyword>
<dbReference type="PANTHER" id="PTHR24260">
    <property type="match status" value="1"/>
</dbReference>
<sequence>MPRPGQAKENTAGFSGYSGRLLRPASPTRNRPCCPRSTDGEVRSCHQAEVRPSRAPLNRNAKRVMSDSPSRGPLSRALEPSYSMERPPKRSKSSVTSQSDGEWCVDKTRALGQCLQPQYCQSANKTFLDRGVRPTFCEYTNKRILVCCVEEEVQVNLLGIPSEQPVLSESNNNNGNNKFRALERISERKCKEYSKNVVKEYFAKYIFGGTNASPQDFPHMGAIGWLDLQGEYNFGCGGSLISPRFVLTAGHCISKARAANPVPVIVRLGNVNLNPDSKNGYPIIDISNLKFLTIIRRQTSSGSNSAFRLMSVVSEA</sequence>
<dbReference type="PROSITE" id="PS00134">
    <property type="entry name" value="TRYPSIN_HIS"/>
    <property type="match status" value="1"/>
</dbReference>
<dbReference type="AlphaFoldDB" id="A0A0N1PHL1"/>
<dbReference type="Gene3D" id="2.40.10.10">
    <property type="entry name" value="Trypsin-like serine proteases"/>
    <property type="match status" value="1"/>
</dbReference>
<dbReference type="EMBL" id="KQ460736">
    <property type="protein sequence ID" value="KPJ12595.1"/>
    <property type="molecule type" value="Genomic_DNA"/>
</dbReference>
<evidence type="ECO:0000259" key="2">
    <source>
        <dbReference type="Pfam" id="PF00089"/>
    </source>
</evidence>
<accession>A0A0N1PHL1</accession>
<protein>
    <submittedName>
        <fullName evidence="3">Serine protease snake</fullName>
    </submittedName>
</protein>
<organism evidence="3 4">
    <name type="scientific">Papilio machaon</name>
    <name type="common">Old World swallowtail butterfly</name>
    <dbReference type="NCBI Taxonomy" id="76193"/>
    <lineage>
        <taxon>Eukaryota</taxon>
        <taxon>Metazoa</taxon>
        <taxon>Ecdysozoa</taxon>
        <taxon>Arthropoda</taxon>
        <taxon>Hexapoda</taxon>
        <taxon>Insecta</taxon>
        <taxon>Pterygota</taxon>
        <taxon>Neoptera</taxon>
        <taxon>Endopterygota</taxon>
        <taxon>Lepidoptera</taxon>
        <taxon>Glossata</taxon>
        <taxon>Ditrysia</taxon>
        <taxon>Papilionoidea</taxon>
        <taxon>Papilionidae</taxon>
        <taxon>Papilioninae</taxon>
        <taxon>Papilio</taxon>
    </lineage>
</organism>
<evidence type="ECO:0000313" key="3">
    <source>
        <dbReference type="EMBL" id="KPJ12595.1"/>
    </source>
</evidence>